<dbReference type="Proteomes" id="UP000789366">
    <property type="component" value="Unassembled WGS sequence"/>
</dbReference>
<keyword evidence="2" id="KW-1185">Reference proteome</keyword>
<dbReference type="EMBL" id="CAJVPW010002907">
    <property type="protein sequence ID" value="CAG8515283.1"/>
    <property type="molecule type" value="Genomic_DNA"/>
</dbReference>
<name>A0ACA9L8V9_9GLOM</name>
<gene>
    <name evidence="1" type="ORF">SPELUC_LOCUS3668</name>
</gene>
<sequence>MNLKHLIILLYFLALTLAVYAECGDNNNYDAYNKCPTPTSTLIPTPTSKCCQVPGGPGWENKVHAFNTQGLFYFVPKSPQDCCQTCLKVPSCVQWEFRSTPIEDICYYWVKDVTIDVCNFMEVNTTVADGGILHCNNGGC</sequence>
<reference evidence="1" key="1">
    <citation type="submission" date="2021-06" db="EMBL/GenBank/DDBJ databases">
        <authorList>
            <person name="Kallberg Y."/>
            <person name="Tangrot J."/>
            <person name="Rosling A."/>
        </authorList>
    </citation>
    <scope>NUCLEOTIDE SEQUENCE</scope>
    <source>
        <strain evidence="1">28 12/20/2015</strain>
    </source>
</reference>
<organism evidence="1 2">
    <name type="scientific">Cetraspora pellucida</name>
    <dbReference type="NCBI Taxonomy" id="1433469"/>
    <lineage>
        <taxon>Eukaryota</taxon>
        <taxon>Fungi</taxon>
        <taxon>Fungi incertae sedis</taxon>
        <taxon>Mucoromycota</taxon>
        <taxon>Glomeromycotina</taxon>
        <taxon>Glomeromycetes</taxon>
        <taxon>Diversisporales</taxon>
        <taxon>Gigasporaceae</taxon>
        <taxon>Cetraspora</taxon>
    </lineage>
</organism>
<evidence type="ECO:0000313" key="1">
    <source>
        <dbReference type="EMBL" id="CAG8515283.1"/>
    </source>
</evidence>
<comment type="caution">
    <text evidence="1">The sequence shown here is derived from an EMBL/GenBank/DDBJ whole genome shotgun (WGS) entry which is preliminary data.</text>
</comment>
<proteinExistence type="predicted"/>
<accession>A0ACA9L8V9</accession>
<evidence type="ECO:0000313" key="2">
    <source>
        <dbReference type="Proteomes" id="UP000789366"/>
    </source>
</evidence>
<protein>
    <submittedName>
        <fullName evidence="1">12796_t:CDS:1</fullName>
    </submittedName>
</protein>